<dbReference type="Pfam" id="PF02730">
    <property type="entry name" value="AFOR_N"/>
    <property type="match status" value="1"/>
</dbReference>
<evidence type="ECO:0000259" key="1">
    <source>
        <dbReference type="SMART" id="SM00790"/>
    </source>
</evidence>
<dbReference type="InterPro" id="IPR036021">
    <property type="entry name" value="Tungsten_al_ferr_oxy-like_C"/>
</dbReference>
<evidence type="ECO:0000313" key="2">
    <source>
        <dbReference type="EMBL" id="NVF11406.1"/>
    </source>
</evidence>
<sequence>MTLYKLLILDLKEKKKKIEYIDKQVSDFYMGGISLCLYWINKNKQVKDFWAIFTSALINYKNPISKYIICKGKNSKIKSYASIGGDFSYFLKSNSYDALILLNKADKIYDLYIDGTDIKFNKISNDNSNNDTFTYLKNTYGNDTSSIYITSSTKRGDKLSRLIVDKYRGCSRNLSNFLYEKNLRSIIIRKNKLKSIYLNLYKKSSSPCEGCLISCKSRSKKEESSNLFSKKDSYLKGDLNKLKEIKERLNQYGIDIFGLSKSIEFSFNHLNHIYNFKDLSLNSLDNIVKKVTSDRRDKLYADLSNGREFLKDKYGIKTLEKMKKTDNYSYNKKIIDSICICLFAVNINDIEDIVETINIVSMKNFKKDNIYSLIAEIKKMNAYYKI</sequence>
<dbReference type="Gene3D" id="3.60.9.10">
    <property type="entry name" value="Aldehyde ferredoxin oxidoreductase, N-terminal domain"/>
    <property type="match status" value="1"/>
</dbReference>
<dbReference type="SMART" id="SM00790">
    <property type="entry name" value="AFOR_N"/>
    <property type="match status" value="1"/>
</dbReference>
<dbReference type="EMBL" id="JABVBA010000004">
    <property type="protein sequence ID" value="NVF11406.1"/>
    <property type="molecule type" value="Genomic_DNA"/>
</dbReference>
<gene>
    <name evidence="2" type="ORF">HV819_05320</name>
</gene>
<dbReference type="InterPro" id="IPR013983">
    <property type="entry name" value="Ald_Fedxn_OxRdtase_N"/>
</dbReference>
<evidence type="ECO:0000313" key="3">
    <source>
        <dbReference type="Proteomes" id="UP000540919"/>
    </source>
</evidence>
<dbReference type="InterPro" id="IPR051919">
    <property type="entry name" value="W-dependent_AOR"/>
</dbReference>
<protein>
    <recommendedName>
        <fullName evidence="1">Aldehyde ferredoxin oxidoreductase N-terminal domain-containing protein</fullName>
    </recommendedName>
</protein>
<dbReference type="PANTHER" id="PTHR30038:SF7">
    <property type="entry name" value="TUNGSTEN-CONTAINING GLYCERALDEHYDE-3-PHOSPHATE:FERREDOXIN OXIDOREDUCTASE"/>
    <property type="match status" value="1"/>
</dbReference>
<organism evidence="2 3">
    <name type="scientific">Anaerococcus faecalis</name>
    <dbReference type="NCBI Taxonomy" id="2742993"/>
    <lineage>
        <taxon>Bacteria</taxon>
        <taxon>Bacillati</taxon>
        <taxon>Bacillota</taxon>
        <taxon>Tissierellia</taxon>
        <taxon>Tissierellales</taxon>
        <taxon>Peptoniphilaceae</taxon>
        <taxon>Anaerococcus</taxon>
    </lineage>
</organism>
<keyword evidence="3" id="KW-1185">Reference proteome</keyword>
<dbReference type="Proteomes" id="UP000540919">
    <property type="component" value="Unassembled WGS sequence"/>
</dbReference>
<dbReference type="SUPFAM" id="SSF56228">
    <property type="entry name" value="Aldehyde ferredoxin oxidoreductase, N-terminal domain"/>
    <property type="match status" value="1"/>
</dbReference>
<accession>A0ABX2N9M7</accession>
<dbReference type="RefSeq" id="WP_176269673.1">
    <property type="nucleotide sequence ID" value="NZ_JABVBA010000004.1"/>
</dbReference>
<dbReference type="PANTHER" id="PTHR30038">
    <property type="entry name" value="ALDEHYDE FERREDOXIN OXIDOREDUCTASE"/>
    <property type="match status" value="1"/>
</dbReference>
<proteinExistence type="predicted"/>
<dbReference type="InterPro" id="IPR036503">
    <property type="entry name" value="Ald_Fedxn_OxRdtase_N_sf"/>
</dbReference>
<feature type="domain" description="Aldehyde ferredoxin oxidoreductase N-terminal" evidence="1">
    <location>
        <begin position="4"/>
        <end position="192"/>
    </location>
</feature>
<reference evidence="2 3" key="1">
    <citation type="submission" date="2020-06" db="EMBL/GenBank/DDBJ databases">
        <title>Anaerococcus sp. nov., isolated form swine feces.</title>
        <authorList>
            <person name="Yu S."/>
        </authorList>
    </citation>
    <scope>NUCLEOTIDE SEQUENCE [LARGE SCALE GENOMIC DNA]</scope>
    <source>
        <strain evidence="2 3">AGMB00486</strain>
    </source>
</reference>
<name>A0ABX2N9M7_9FIRM</name>
<dbReference type="SUPFAM" id="SSF48310">
    <property type="entry name" value="Aldehyde ferredoxin oxidoreductase, C-terminal domains"/>
    <property type="match status" value="1"/>
</dbReference>
<comment type="caution">
    <text evidence="2">The sequence shown here is derived from an EMBL/GenBank/DDBJ whole genome shotgun (WGS) entry which is preliminary data.</text>
</comment>